<evidence type="ECO:0000256" key="5">
    <source>
        <dbReference type="ARBA" id="ARBA00022490"/>
    </source>
</evidence>
<dbReference type="InterPro" id="IPR046887">
    <property type="entry name" value="RsmE_PUA-like"/>
</dbReference>
<comment type="function">
    <text evidence="10 12">Specifically methylates the N3 position of the uracil ring of uridine 1498 (m3U1498) in 16S rRNA. Acts on the fully assembled 30S ribosomal subunit.</text>
</comment>
<dbReference type="AlphaFoldDB" id="A0A9D1KV92"/>
<evidence type="ECO:0000313" key="16">
    <source>
        <dbReference type="Proteomes" id="UP000824159"/>
    </source>
</evidence>
<dbReference type="GO" id="GO:0070042">
    <property type="term" value="F:rRNA (uridine-N3-)-methyltransferase activity"/>
    <property type="evidence" value="ECO:0007669"/>
    <property type="project" value="TreeGrafter"/>
</dbReference>
<accession>A0A9D1KV92</accession>
<sequence>MRRFFVEKENIETSRVVLTDRDDVHHIAKVLRLEKGDEISVSDGEEWEYLAEIIYISKDRCEARITDKQRFAREPLIRVTLFQGIPKQGKMETVIQKGTELGVETIVPVFMDRTVVSEKGNMEKKLQRWQKIAAEAAKQCRRGIVPEVEPPVKTAEMIKRFSSYDAVIFPYENEENTTMKKVLRDLSCSWQEDQTGVRKKLAVVIGPEGGFSDSEAGDIEKSGAMPVSLGKTILRTETAGMAAVAMVMYELEMQ</sequence>
<evidence type="ECO:0000256" key="10">
    <source>
        <dbReference type="ARBA" id="ARBA00025699"/>
    </source>
</evidence>
<evidence type="ECO:0000313" key="15">
    <source>
        <dbReference type="EMBL" id="HIT99872.1"/>
    </source>
</evidence>
<dbReference type="Gene3D" id="3.40.1280.10">
    <property type="match status" value="1"/>
</dbReference>
<name>A0A9D1KV92_9FIRM</name>
<comment type="caution">
    <text evidence="15">The sequence shown here is derived from an EMBL/GenBank/DDBJ whole genome shotgun (WGS) entry which is preliminary data.</text>
</comment>
<dbReference type="EC" id="2.1.1.193" evidence="3 12"/>
<dbReference type="PANTHER" id="PTHR30027:SF3">
    <property type="entry name" value="16S RRNA (URACIL(1498)-N(3))-METHYLTRANSFERASE"/>
    <property type="match status" value="1"/>
</dbReference>
<comment type="subcellular location">
    <subcellularLocation>
        <location evidence="1 12">Cytoplasm</location>
    </subcellularLocation>
</comment>
<dbReference type="SUPFAM" id="SSF75217">
    <property type="entry name" value="alpha/beta knot"/>
    <property type="match status" value="1"/>
</dbReference>
<evidence type="ECO:0000256" key="8">
    <source>
        <dbReference type="ARBA" id="ARBA00022679"/>
    </source>
</evidence>
<proteinExistence type="inferred from homology"/>
<dbReference type="NCBIfam" id="TIGR00046">
    <property type="entry name" value="RsmE family RNA methyltransferase"/>
    <property type="match status" value="1"/>
</dbReference>
<dbReference type="InterPro" id="IPR029026">
    <property type="entry name" value="tRNA_m1G_MTases_N"/>
</dbReference>
<evidence type="ECO:0000256" key="1">
    <source>
        <dbReference type="ARBA" id="ARBA00004496"/>
    </source>
</evidence>
<comment type="catalytic activity">
    <reaction evidence="11 12">
        <text>uridine(1498) in 16S rRNA + S-adenosyl-L-methionine = N(3)-methyluridine(1498) in 16S rRNA + S-adenosyl-L-homocysteine + H(+)</text>
        <dbReference type="Rhea" id="RHEA:42920"/>
        <dbReference type="Rhea" id="RHEA-COMP:10283"/>
        <dbReference type="Rhea" id="RHEA-COMP:10284"/>
        <dbReference type="ChEBI" id="CHEBI:15378"/>
        <dbReference type="ChEBI" id="CHEBI:57856"/>
        <dbReference type="ChEBI" id="CHEBI:59789"/>
        <dbReference type="ChEBI" id="CHEBI:65315"/>
        <dbReference type="ChEBI" id="CHEBI:74502"/>
        <dbReference type="EC" id="2.1.1.193"/>
    </reaction>
</comment>
<reference evidence="15" key="2">
    <citation type="journal article" date="2021" name="PeerJ">
        <title>Extensive microbial diversity within the chicken gut microbiome revealed by metagenomics and culture.</title>
        <authorList>
            <person name="Gilroy R."/>
            <person name="Ravi A."/>
            <person name="Getino M."/>
            <person name="Pursley I."/>
            <person name="Horton D.L."/>
            <person name="Alikhan N.F."/>
            <person name="Baker D."/>
            <person name="Gharbi K."/>
            <person name="Hall N."/>
            <person name="Watson M."/>
            <person name="Adriaenssens E.M."/>
            <person name="Foster-Nyarko E."/>
            <person name="Jarju S."/>
            <person name="Secka A."/>
            <person name="Antonio M."/>
            <person name="Oren A."/>
            <person name="Chaudhuri R.R."/>
            <person name="La Ragione R."/>
            <person name="Hildebrand F."/>
            <person name="Pallen M.J."/>
        </authorList>
    </citation>
    <scope>NUCLEOTIDE SEQUENCE</scope>
    <source>
        <strain evidence="15">CHK176-22527</strain>
    </source>
</reference>
<keyword evidence="8 12" id="KW-0808">Transferase</keyword>
<feature type="domain" description="Ribosomal RNA small subunit methyltransferase E methyltransferase" evidence="13">
    <location>
        <begin position="74"/>
        <end position="247"/>
    </location>
</feature>
<evidence type="ECO:0000256" key="3">
    <source>
        <dbReference type="ARBA" id="ARBA00012328"/>
    </source>
</evidence>
<dbReference type="PIRSF" id="PIRSF015601">
    <property type="entry name" value="MTase_slr0722"/>
    <property type="match status" value="1"/>
</dbReference>
<dbReference type="CDD" id="cd18084">
    <property type="entry name" value="RsmE-like"/>
    <property type="match status" value="1"/>
</dbReference>
<comment type="similarity">
    <text evidence="2 12">Belongs to the RNA methyltransferase RsmE family.</text>
</comment>
<dbReference type="Pfam" id="PF04452">
    <property type="entry name" value="Methyltrans_RNA"/>
    <property type="match status" value="1"/>
</dbReference>
<dbReference type="PANTHER" id="PTHR30027">
    <property type="entry name" value="RIBOSOMAL RNA SMALL SUBUNIT METHYLTRANSFERASE E"/>
    <property type="match status" value="1"/>
</dbReference>
<keyword evidence="9 12" id="KW-0949">S-adenosyl-L-methionine</keyword>
<feature type="domain" description="Ribosomal RNA small subunit methyltransferase E PUA-like" evidence="14">
    <location>
        <begin position="18"/>
        <end position="65"/>
    </location>
</feature>
<dbReference type="GO" id="GO:0070475">
    <property type="term" value="P:rRNA base methylation"/>
    <property type="evidence" value="ECO:0007669"/>
    <property type="project" value="TreeGrafter"/>
</dbReference>
<protein>
    <recommendedName>
        <fullName evidence="4 12">Ribosomal RNA small subunit methyltransferase E</fullName>
        <ecNumber evidence="3 12">2.1.1.193</ecNumber>
    </recommendedName>
</protein>
<gene>
    <name evidence="15" type="ORF">IAD12_06430</name>
</gene>
<reference evidence="15" key="1">
    <citation type="submission" date="2020-10" db="EMBL/GenBank/DDBJ databases">
        <authorList>
            <person name="Gilroy R."/>
        </authorList>
    </citation>
    <scope>NUCLEOTIDE SEQUENCE</scope>
    <source>
        <strain evidence="15">CHK176-22527</strain>
    </source>
</reference>
<dbReference type="Proteomes" id="UP000824159">
    <property type="component" value="Unassembled WGS sequence"/>
</dbReference>
<organism evidence="15 16">
    <name type="scientific">Candidatus Allocopromorpha excrementavium</name>
    <dbReference type="NCBI Taxonomy" id="2840741"/>
    <lineage>
        <taxon>Bacteria</taxon>
        <taxon>Bacillati</taxon>
        <taxon>Bacillota</taxon>
        <taxon>Clostridia</taxon>
        <taxon>Eubacteriales</taxon>
        <taxon>Eubacteriaceae</taxon>
        <taxon>Eubacteriaceae incertae sedis</taxon>
        <taxon>Candidatus Allocopromorpha</taxon>
    </lineage>
</organism>
<dbReference type="InterPro" id="IPR015947">
    <property type="entry name" value="PUA-like_sf"/>
</dbReference>
<evidence type="ECO:0000259" key="14">
    <source>
        <dbReference type="Pfam" id="PF20260"/>
    </source>
</evidence>
<evidence type="ECO:0000256" key="6">
    <source>
        <dbReference type="ARBA" id="ARBA00022552"/>
    </source>
</evidence>
<keyword evidence="6 12" id="KW-0698">rRNA processing</keyword>
<dbReference type="EMBL" id="DVLX01000082">
    <property type="protein sequence ID" value="HIT99872.1"/>
    <property type="molecule type" value="Genomic_DNA"/>
</dbReference>
<evidence type="ECO:0000256" key="7">
    <source>
        <dbReference type="ARBA" id="ARBA00022603"/>
    </source>
</evidence>
<keyword evidence="5 12" id="KW-0963">Cytoplasm</keyword>
<evidence type="ECO:0000256" key="9">
    <source>
        <dbReference type="ARBA" id="ARBA00022691"/>
    </source>
</evidence>
<dbReference type="NCBIfam" id="NF008692">
    <property type="entry name" value="PRK11713.1-5"/>
    <property type="match status" value="1"/>
</dbReference>
<evidence type="ECO:0000256" key="2">
    <source>
        <dbReference type="ARBA" id="ARBA00005528"/>
    </source>
</evidence>
<evidence type="ECO:0000259" key="13">
    <source>
        <dbReference type="Pfam" id="PF04452"/>
    </source>
</evidence>
<evidence type="ECO:0000256" key="12">
    <source>
        <dbReference type="PIRNR" id="PIRNR015601"/>
    </source>
</evidence>
<dbReference type="InterPro" id="IPR029028">
    <property type="entry name" value="Alpha/beta_knot_MTases"/>
</dbReference>
<evidence type="ECO:0000256" key="11">
    <source>
        <dbReference type="ARBA" id="ARBA00047944"/>
    </source>
</evidence>
<dbReference type="GO" id="GO:0005737">
    <property type="term" value="C:cytoplasm"/>
    <property type="evidence" value="ECO:0007669"/>
    <property type="project" value="UniProtKB-SubCell"/>
</dbReference>
<dbReference type="InterPro" id="IPR046886">
    <property type="entry name" value="RsmE_MTase_dom"/>
</dbReference>
<dbReference type="SUPFAM" id="SSF88697">
    <property type="entry name" value="PUA domain-like"/>
    <property type="match status" value="1"/>
</dbReference>
<keyword evidence="7 12" id="KW-0489">Methyltransferase</keyword>
<dbReference type="InterPro" id="IPR006700">
    <property type="entry name" value="RsmE"/>
</dbReference>
<dbReference type="Pfam" id="PF20260">
    <property type="entry name" value="PUA_4"/>
    <property type="match status" value="1"/>
</dbReference>
<evidence type="ECO:0000256" key="4">
    <source>
        <dbReference type="ARBA" id="ARBA00013673"/>
    </source>
</evidence>